<dbReference type="InParanoid" id="M1DEW7"/>
<organism evidence="1 2">
    <name type="scientific">Solanum tuberosum</name>
    <name type="common">Potato</name>
    <dbReference type="NCBI Taxonomy" id="4113"/>
    <lineage>
        <taxon>Eukaryota</taxon>
        <taxon>Viridiplantae</taxon>
        <taxon>Streptophyta</taxon>
        <taxon>Embryophyta</taxon>
        <taxon>Tracheophyta</taxon>
        <taxon>Spermatophyta</taxon>
        <taxon>Magnoliopsida</taxon>
        <taxon>eudicotyledons</taxon>
        <taxon>Gunneridae</taxon>
        <taxon>Pentapetalae</taxon>
        <taxon>asterids</taxon>
        <taxon>lamiids</taxon>
        <taxon>Solanales</taxon>
        <taxon>Solanaceae</taxon>
        <taxon>Solanoideae</taxon>
        <taxon>Solaneae</taxon>
        <taxon>Solanum</taxon>
    </lineage>
</organism>
<accession>M1DEW7</accession>
<dbReference type="AlphaFoldDB" id="M1DEW7"/>
<protein>
    <submittedName>
        <fullName evidence="1">Gag-pol polyprotein</fullName>
    </submittedName>
</protein>
<evidence type="ECO:0000313" key="2">
    <source>
        <dbReference type="Proteomes" id="UP000011115"/>
    </source>
</evidence>
<evidence type="ECO:0000313" key="1">
    <source>
        <dbReference type="EnsemblPlants" id="PGSC0003DMT400087940"/>
    </source>
</evidence>
<dbReference type="HOGENOM" id="CLU_1463684_0_0_1"/>
<dbReference type="Gramene" id="PGSC0003DMT400087940">
    <property type="protein sequence ID" value="PGSC0003DMT400087940"/>
    <property type="gene ID" value="PGSC0003DMG400037511"/>
</dbReference>
<reference evidence="1" key="2">
    <citation type="submission" date="2015-06" db="UniProtKB">
        <authorList>
            <consortium name="EnsemblPlants"/>
        </authorList>
    </citation>
    <scope>IDENTIFICATION</scope>
    <source>
        <strain evidence="1">DM1-3 516 R44</strain>
    </source>
</reference>
<sequence>MTTQVNQQVVAPAPSETYTTAVRIRDFARMNPQEFHRSKLEEDPQEFLNDIHKVTDIIGVTLVESADLAAYQLKGVAYTWRSDEPLGDTPSTLGDPQARPSSFLQPLNQDQKGLFMACNGAKYKASSCSMSLGDIVLLRGSIQWNADCFFHRLFDPAPSGLRVLEQSAECVPSVNCQMCLAMLRL</sequence>
<dbReference type="Proteomes" id="UP000011115">
    <property type="component" value="Unassembled WGS sequence"/>
</dbReference>
<keyword evidence="2" id="KW-1185">Reference proteome</keyword>
<reference evidence="2" key="1">
    <citation type="journal article" date="2011" name="Nature">
        <title>Genome sequence and analysis of the tuber crop potato.</title>
        <authorList>
            <consortium name="The Potato Genome Sequencing Consortium"/>
        </authorList>
    </citation>
    <scope>NUCLEOTIDE SEQUENCE [LARGE SCALE GENOMIC DNA]</scope>
    <source>
        <strain evidence="2">cv. DM1-3 516 R44</strain>
    </source>
</reference>
<name>M1DEW7_SOLTU</name>
<dbReference type="PaxDb" id="4113-PGSC0003DMT400087940"/>
<proteinExistence type="predicted"/>
<dbReference type="EnsemblPlants" id="PGSC0003DMT400087940">
    <property type="protein sequence ID" value="PGSC0003DMT400087940"/>
    <property type="gene ID" value="PGSC0003DMG400037511"/>
</dbReference>